<dbReference type="InterPro" id="IPR028082">
    <property type="entry name" value="Peripla_BP_I"/>
</dbReference>
<organism evidence="7 8">
    <name type="scientific">Anaeromicrobium sediminis</name>
    <dbReference type="NCBI Taxonomy" id="1478221"/>
    <lineage>
        <taxon>Bacteria</taxon>
        <taxon>Bacillati</taxon>
        <taxon>Bacillota</taxon>
        <taxon>Clostridia</taxon>
        <taxon>Peptostreptococcales</taxon>
        <taxon>Thermotaleaceae</taxon>
        <taxon>Anaeromicrobium</taxon>
    </lineage>
</organism>
<name>A0A267MNK4_9FIRM</name>
<accession>A0A267MNK4</accession>
<evidence type="ECO:0000256" key="2">
    <source>
        <dbReference type="ARBA" id="ARBA00023015"/>
    </source>
</evidence>
<reference evidence="7 8" key="1">
    <citation type="submission" date="2017-06" db="EMBL/GenBank/DDBJ databases">
        <title>Draft genome sequence of anaerobic fermentative bacterium Anaeromicrobium sediminis DY2726D isolated from West Pacific Ocean sediments.</title>
        <authorList>
            <person name="Zeng X."/>
        </authorList>
    </citation>
    <scope>NUCLEOTIDE SEQUENCE [LARGE SCALE GENOMIC DNA]</scope>
    <source>
        <strain evidence="7 8">DY2726D</strain>
    </source>
</reference>
<keyword evidence="4" id="KW-0804">Transcription</keyword>
<evidence type="ECO:0000313" key="7">
    <source>
        <dbReference type="EMBL" id="PAB60498.1"/>
    </source>
</evidence>
<dbReference type="PANTHER" id="PTHR30146">
    <property type="entry name" value="LACI-RELATED TRANSCRIPTIONAL REPRESSOR"/>
    <property type="match status" value="1"/>
</dbReference>
<dbReference type="Pfam" id="PF00532">
    <property type="entry name" value="Peripla_BP_1"/>
    <property type="match status" value="1"/>
</dbReference>
<dbReference type="RefSeq" id="WP_095132059.1">
    <property type="nucleotide sequence ID" value="NZ_NIBG01000003.1"/>
</dbReference>
<dbReference type="Proteomes" id="UP000216024">
    <property type="component" value="Unassembled WGS sequence"/>
</dbReference>
<dbReference type="SUPFAM" id="SSF47413">
    <property type="entry name" value="lambda repressor-like DNA-binding domains"/>
    <property type="match status" value="1"/>
</dbReference>
<protein>
    <submittedName>
        <fullName evidence="7">LacI family transcriptional regulator</fullName>
    </submittedName>
</protein>
<gene>
    <name evidence="7" type="ORF">CCE28_06265</name>
</gene>
<keyword evidence="2" id="KW-0805">Transcription regulation</keyword>
<dbReference type="Gene3D" id="1.10.260.40">
    <property type="entry name" value="lambda repressor-like DNA-binding domains"/>
    <property type="match status" value="1"/>
</dbReference>
<dbReference type="CDD" id="cd06267">
    <property type="entry name" value="PBP1_LacI_sugar_binding-like"/>
    <property type="match status" value="1"/>
</dbReference>
<feature type="domain" description="HTH cro/C1-type" evidence="6">
    <location>
        <begin position="2"/>
        <end position="51"/>
    </location>
</feature>
<dbReference type="GO" id="GO:0003700">
    <property type="term" value="F:DNA-binding transcription factor activity"/>
    <property type="evidence" value="ECO:0007669"/>
    <property type="project" value="TreeGrafter"/>
</dbReference>
<dbReference type="AlphaFoldDB" id="A0A267MNK4"/>
<dbReference type="InterPro" id="IPR001387">
    <property type="entry name" value="Cro/C1-type_HTH"/>
</dbReference>
<feature type="domain" description="HTH lacI-type" evidence="5">
    <location>
        <begin position="6"/>
        <end position="61"/>
    </location>
</feature>
<dbReference type="SUPFAM" id="SSF53822">
    <property type="entry name" value="Periplasmic binding protein-like I"/>
    <property type="match status" value="1"/>
</dbReference>
<evidence type="ECO:0000256" key="1">
    <source>
        <dbReference type="ARBA" id="ARBA00022491"/>
    </source>
</evidence>
<evidence type="ECO:0000313" key="8">
    <source>
        <dbReference type="Proteomes" id="UP000216024"/>
    </source>
</evidence>
<dbReference type="PROSITE" id="PS50943">
    <property type="entry name" value="HTH_CROC1"/>
    <property type="match status" value="1"/>
</dbReference>
<dbReference type="GO" id="GO:0000976">
    <property type="term" value="F:transcription cis-regulatory region binding"/>
    <property type="evidence" value="ECO:0007669"/>
    <property type="project" value="TreeGrafter"/>
</dbReference>
<dbReference type="CDD" id="cd01392">
    <property type="entry name" value="HTH_LacI"/>
    <property type="match status" value="1"/>
</dbReference>
<keyword evidence="3" id="KW-0238">DNA-binding</keyword>
<dbReference type="InterPro" id="IPR010982">
    <property type="entry name" value="Lambda_DNA-bd_dom_sf"/>
</dbReference>
<keyword evidence="8" id="KW-1185">Reference proteome</keyword>
<dbReference type="PROSITE" id="PS00356">
    <property type="entry name" value="HTH_LACI_1"/>
    <property type="match status" value="1"/>
</dbReference>
<evidence type="ECO:0000259" key="5">
    <source>
        <dbReference type="PROSITE" id="PS50932"/>
    </source>
</evidence>
<sequence>MNNRKVTIKDIAKYAKVSTATVSNVVNGKTGKISEETRIKVLKVIEKHNYIPNRIASSLVTKKTKTLGLIIPDISNPFFPEIARGAEDKANKAGYNVIVCNTDNSVKKEEEYLSMLKEKMIEGIIMTASENKEDNTDFYKKISLPIVLVDRDLNIDNVRGRILVDNFMGAYKGVSHMINRGYKKIVMISSSTKDNTSSRRIAGYEKALEDHKIDFKVVLEGVYSLEWGKEAIKKIIDSNIEFDGVFCGNDLIAIGAMDVLKDNKMGIPKDVGILGFDDIYLGEITSPKLTTIKQPNYMMGYKAAEILIDSIERNEKYKEIILDTEIVIRESV</sequence>
<dbReference type="SMART" id="SM00354">
    <property type="entry name" value="HTH_LACI"/>
    <property type="match status" value="1"/>
</dbReference>
<dbReference type="InterPro" id="IPR000843">
    <property type="entry name" value="HTH_LacI"/>
</dbReference>
<evidence type="ECO:0000259" key="6">
    <source>
        <dbReference type="PROSITE" id="PS50943"/>
    </source>
</evidence>
<comment type="caution">
    <text evidence="7">The sequence shown here is derived from an EMBL/GenBank/DDBJ whole genome shotgun (WGS) entry which is preliminary data.</text>
</comment>
<dbReference type="InterPro" id="IPR001761">
    <property type="entry name" value="Peripla_BP/Lac1_sug-bd_dom"/>
</dbReference>
<keyword evidence="1" id="KW-0678">Repressor</keyword>
<dbReference type="PANTHER" id="PTHR30146:SF148">
    <property type="entry name" value="HTH-TYPE TRANSCRIPTIONAL REPRESSOR PURR-RELATED"/>
    <property type="match status" value="1"/>
</dbReference>
<dbReference type="PROSITE" id="PS50932">
    <property type="entry name" value="HTH_LACI_2"/>
    <property type="match status" value="1"/>
</dbReference>
<proteinExistence type="predicted"/>
<evidence type="ECO:0000256" key="4">
    <source>
        <dbReference type="ARBA" id="ARBA00023163"/>
    </source>
</evidence>
<dbReference type="Pfam" id="PF00356">
    <property type="entry name" value="LacI"/>
    <property type="match status" value="1"/>
</dbReference>
<dbReference type="Gene3D" id="3.40.50.2300">
    <property type="match status" value="2"/>
</dbReference>
<dbReference type="OrthoDB" id="369222at2"/>
<dbReference type="EMBL" id="NIBG01000003">
    <property type="protein sequence ID" value="PAB60498.1"/>
    <property type="molecule type" value="Genomic_DNA"/>
</dbReference>
<evidence type="ECO:0000256" key="3">
    <source>
        <dbReference type="ARBA" id="ARBA00023125"/>
    </source>
</evidence>